<dbReference type="Gene3D" id="3.30.200.20">
    <property type="entry name" value="Phosphorylase Kinase, domain 1"/>
    <property type="match status" value="1"/>
</dbReference>
<sequence length="271" mass="29275">MNSHSATGTAGTGSNDKVYGAVLCRGDSTGADCSGRLREAFGRTIDADSTGAAACALHKDVALYSELYQLRFSDEDFLSASSNAPEWVDGTNLNLVPAADARQFDELVAKLTRSLAEAAAAQPDRYATADVPWSSRESERTVYGLAQCMQDMPPERCRACLNGVGAEIRRRIGSSKMGGAIHGARCTLRYETGTQFFTEAATGKINSTEQPKNIDEILRLWKMEDTGSEFSLYDFSQIADATDNFSPGKILGQGGFGPVYKVFSIIFIFPQ</sequence>
<name>A0A9R1RKW6_TRITD</name>
<accession>A0A9R1RKW6</accession>
<dbReference type="PANTHER" id="PTHR32099">
    <property type="entry name" value="CYSTEINE-RICH REPEAT SECRETORY PROTEIN"/>
    <property type="match status" value="1"/>
</dbReference>
<dbReference type="Pfam" id="PF01657">
    <property type="entry name" value="Stress-antifung"/>
    <property type="match status" value="1"/>
</dbReference>
<evidence type="ECO:0000256" key="1">
    <source>
        <dbReference type="ARBA" id="ARBA00022729"/>
    </source>
</evidence>
<evidence type="ECO:0000313" key="4">
    <source>
        <dbReference type="EMBL" id="VAH45166.1"/>
    </source>
</evidence>
<evidence type="ECO:0000259" key="3">
    <source>
        <dbReference type="PROSITE" id="PS51473"/>
    </source>
</evidence>
<evidence type="ECO:0000313" key="5">
    <source>
        <dbReference type="Proteomes" id="UP000324705"/>
    </source>
</evidence>
<reference evidence="4 5" key="1">
    <citation type="submission" date="2017-09" db="EMBL/GenBank/DDBJ databases">
        <authorList>
            <consortium name="International Durum Wheat Genome Sequencing Consortium (IDWGSC)"/>
            <person name="Milanesi L."/>
        </authorList>
    </citation>
    <scope>NUCLEOTIDE SEQUENCE [LARGE SCALE GENOMIC DNA]</scope>
    <source>
        <strain evidence="5">cv. Svevo</strain>
    </source>
</reference>
<dbReference type="SUPFAM" id="SSF56112">
    <property type="entry name" value="Protein kinase-like (PK-like)"/>
    <property type="match status" value="1"/>
</dbReference>
<dbReference type="PROSITE" id="PS51473">
    <property type="entry name" value="GNK2"/>
    <property type="match status" value="2"/>
</dbReference>
<dbReference type="InterPro" id="IPR002902">
    <property type="entry name" value="GNK2"/>
</dbReference>
<organism evidence="4 5">
    <name type="scientific">Triticum turgidum subsp. durum</name>
    <name type="common">Durum wheat</name>
    <name type="synonym">Triticum durum</name>
    <dbReference type="NCBI Taxonomy" id="4567"/>
    <lineage>
        <taxon>Eukaryota</taxon>
        <taxon>Viridiplantae</taxon>
        <taxon>Streptophyta</taxon>
        <taxon>Embryophyta</taxon>
        <taxon>Tracheophyta</taxon>
        <taxon>Spermatophyta</taxon>
        <taxon>Magnoliopsida</taxon>
        <taxon>Liliopsida</taxon>
        <taxon>Poales</taxon>
        <taxon>Poaceae</taxon>
        <taxon>BOP clade</taxon>
        <taxon>Pooideae</taxon>
        <taxon>Triticodae</taxon>
        <taxon>Triticeae</taxon>
        <taxon>Triticinae</taxon>
        <taxon>Triticum</taxon>
    </lineage>
</organism>
<protein>
    <recommendedName>
        <fullName evidence="3">Gnk2-homologous domain-containing protein</fullName>
    </recommendedName>
</protein>
<dbReference type="PANTHER" id="PTHR32099:SF20">
    <property type="entry name" value="OS07G0534500 PROTEIN"/>
    <property type="match status" value="1"/>
</dbReference>
<gene>
    <name evidence="4" type="ORF">TRITD_2Bv1G090750</name>
</gene>
<dbReference type="CDD" id="cd23509">
    <property type="entry name" value="Gnk2-like"/>
    <property type="match status" value="2"/>
</dbReference>
<dbReference type="Proteomes" id="UP000324705">
    <property type="component" value="Chromosome 2B"/>
</dbReference>
<feature type="domain" description="Gnk2-homologous" evidence="3">
    <location>
        <begin position="1"/>
        <end position="77"/>
    </location>
</feature>
<dbReference type="AlphaFoldDB" id="A0A9R1RKW6"/>
<evidence type="ECO:0000256" key="2">
    <source>
        <dbReference type="ARBA" id="ARBA00022737"/>
    </source>
</evidence>
<keyword evidence="1" id="KW-0732">Signal</keyword>
<dbReference type="InterPro" id="IPR038408">
    <property type="entry name" value="GNK2_sf"/>
</dbReference>
<feature type="domain" description="Gnk2-homologous" evidence="3">
    <location>
        <begin position="83"/>
        <end position="195"/>
    </location>
</feature>
<dbReference type="InterPro" id="IPR011009">
    <property type="entry name" value="Kinase-like_dom_sf"/>
</dbReference>
<proteinExistence type="predicted"/>
<dbReference type="EMBL" id="LT934114">
    <property type="protein sequence ID" value="VAH45166.1"/>
    <property type="molecule type" value="Genomic_DNA"/>
</dbReference>
<dbReference type="Gene3D" id="3.30.430.20">
    <property type="entry name" value="Gnk2 domain, C-X8-C-X2-C motif"/>
    <property type="match status" value="2"/>
</dbReference>
<keyword evidence="2" id="KW-0677">Repeat</keyword>
<keyword evidence="5" id="KW-1185">Reference proteome</keyword>
<dbReference type="Gramene" id="TRITD2Bv1G090750.15">
    <property type="protein sequence ID" value="TRITD2Bv1G090750.15"/>
    <property type="gene ID" value="TRITD2Bv1G090750"/>
</dbReference>